<dbReference type="AlphaFoldDB" id="A0AAE1DKF3"/>
<evidence type="ECO:0000313" key="1">
    <source>
        <dbReference type="EMBL" id="KAK3773911.1"/>
    </source>
</evidence>
<dbReference type="EMBL" id="JAWDGP010003486">
    <property type="protein sequence ID" value="KAK3773911.1"/>
    <property type="molecule type" value="Genomic_DNA"/>
</dbReference>
<reference evidence="1" key="1">
    <citation type="journal article" date="2023" name="G3 (Bethesda)">
        <title>A reference genome for the long-term kleptoplast-retaining sea slug Elysia crispata morphotype clarki.</title>
        <authorList>
            <person name="Eastman K.E."/>
            <person name="Pendleton A.L."/>
            <person name="Shaikh M.A."/>
            <person name="Suttiyut T."/>
            <person name="Ogas R."/>
            <person name="Tomko P."/>
            <person name="Gavelis G."/>
            <person name="Widhalm J.R."/>
            <person name="Wisecaver J.H."/>
        </authorList>
    </citation>
    <scope>NUCLEOTIDE SEQUENCE</scope>
    <source>
        <strain evidence="1">ECLA1</strain>
    </source>
</reference>
<keyword evidence="2" id="KW-1185">Reference proteome</keyword>
<dbReference type="Proteomes" id="UP001283361">
    <property type="component" value="Unassembled WGS sequence"/>
</dbReference>
<proteinExistence type="predicted"/>
<gene>
    <name evidence="1" type="ORF">RRG08_036601</name>
</gene>
<organism evidence="1 2">
    <name type="scientific">Elysia crispata</name>
    <name type="common">lettuce slug</name>
    <dbReference type="NCBI Taxonomy" id="231223"/>
    <lineage>
        <taxon>Eukaryota</taxon>
        <taxon>Metazoa</taxon>
        <taxon>Spiralia</taxon>
        <taxon>Lophotrochozoa</taxon>
        <taxon>Mollusca</taxon>
        <taxon>Gastropoda</taxon>
        <taxon>Heterobranchia</taxon>
        <taxon>Euthyneura</taxon>
        <taxon>Panpulmonata</taxon>
        <taxon>Sacoglossa</taxon>
        <taxon>Placobranchoidea</taxon>
        <taxon>Plakobranchidae</taxon>
        <taxon>Elysia</taxon>
    </lineage>
</organism>
<protein>
    <submittedName>
        <fullName evidence="1">Uncharacterized protein</fullName>
    </submittedName>
</protein>
<comment type="caution">
    <text evidence="1">The sequence shown here is derived from an EMBL/GenBank/DDBJ whole genome shotgun (WGS) entry which is preliminary data.</text>
</comment>
<accession>A0AAE1DKF3</accession>
<evidence type="ECO:0000313" key="2">
    <source>
        <dbReference type="Proteomes" id="UP001283361"/>
    </source>
</evidence>
<name>A0AAE1DKF3_9GAST</name>
<sequence length="80" mass="9125">MALKLLQLIVTQQRGYEDILSCRNYQLDVTTRNKVYGKKMGTGLCAELIRANTGRQRLKHFDLGGEPALKILCQIDSERE</sequence>